<dbReference type="AlphaFoldDB" id="A0A1J1IZU4"/>
<dbReference type="SUPFAM" id="SSF48371">
    <property type="entry name" value="ARM repeat"/>
    <property type="match status" value="1"/>
</dbReference>
<evidence type="ECO:0000313" key="2">
    <source>
        <dbReference type="EMBL" id="CRL04694.1"/>
    </source>
</evidence>
<comment type="similarity">
    <text evidence="1">Belongs to the RRN3 family.</text>
</comment>
<sequence length="566" mass="66239">MSIISSRKSLNSSILKSSVNRNDSIKKAKILRFEVQTLSSVKEILTDLDDNPNLKCYQNLIYKLSDKDIKDEELRKIISECIECVSVFRKDHILLVQSLLDTRWIMRSNDIIELFHRFILNLMTSKSDFLMLCLSKIIGCFIPDDDESDFWCNGIPTIEMKMKLNLVHTLIAKILEVMPMIPVTLRKEIRSEFPYFKEQNFKIVGYIHNLFMILEYCPSMTYDIVDLVLENLVMIDVNVTREQIELSEADEDENDEDIMKLPVAETLDLCMEKVFNFIQSKFEDNSDSGKRNQKMIIQAIFTYFDEQILKTHTKHVHFILFYIASLEKTFLNDFLNFLWRKTVDRNQSPTIRQIAIGYLSSFLSRTKFLPMETLKNYLTLLSDWAHDYIKACDFNPNKNPKAHVVFYSVCQAMFYIIAFRGPQLTRGKENLKFLLALDLWPIVKHPLNPLNVCLPAIVTIFDNITTKYQILFCRTIIVNNASKCLTTVYANEQHRPEEVLESVFPFDPYLLKKSGKRIFPLYVEYEGIQDDITDSPLQSRKRTRNESTSCDLEDFIIKDSKIQKLF</sequence>
<name>A0A1J1IZU4_9DIPT</name>
<dbReference type="OrthoDB" id="26970at2759"/>
<dbReference type="InterPro" id="IPR007991">
    <property type="entry name" value="RNA_pol_I_trans_ini_fac_RRN3"/>
</dbReference>
<evidence type="ECO:0000313" key="3">
    <source>
        <dbReference type="Proteomes" id="UP000183832"/>
    </source>
</evidence>
<gene>
    <name evidence="2" type="ORF">CLUMA_CG017758</name>
</gene>
<proteinExistence type="inferred from homology"/>
<dbReference type="STRING" id="568069.A0A1J1IZU4"/>
<keyword evidence="3" id="KW-1185">Reference proteome</keyword>
<dbReference type="PANTHER" id="PTHR12790:SF0">
    <property type="entry name" value="RNA POLYMERASE I-SPECIFIC TRANSCRIPTION INITIATION FACTOR RRN3-RELATED"/>
    <property type="match status" value="1"/>
</dbReference>
<accession>A0A1J1IZU4</accession>
<protein>
    <submittedName>
        <fullName evidence="2">CLUMA_CG017758, isoform A</fullName>
    </submittedName>
</protein>
<dbReference type="GO" id="GO:0005634">
    <property type="term" value="C:nucleus"/>
    <property type="evidence" value="ECO:0007669"/>
    <property type="project" value="TreeGrafter"/>
</dbReference>
<reference evidence="2 3" key="1">
    <citation type="submission" date="2015-04" db="EMBL/GenBank/DDBJ databases">
        <authorList>
            <person name="Syromyatnikov M.Y."/>
            <person name="Popov V.N."/>
        </authorList>
    </citation>
    <scope>NUCLEOTIDE SEQUENCE [LARGE SCALE GENOMIC DNA]</scope>
</reference>
<evidence type="ECO:0000256" key="1">
    <source>
        <dbReference type="ARBA" id="ARBA00010098"/>
    </source>
</evidence>
<dbReference type="GO" id="GO:0006361">
    <property type="term" value="P:transcription initiation at RNA polymerase I promoter"/>
    <property type="evidence" value="ECO:0007669"/>
    <property type="project" value="InterPro"/>
</dbReference>
<dbReference type="GO" id="GO:0001181">
    <property type="term" value="F:RNA polymerase I general transcription initiation factor activity"/>
    <property type="evidence" value="ECO:0007669"/>
    <property type="project" value="InterPro"/>
</dbReference>
<dbReference type="Proteomes" id="UP000183832">
    <property type="component" value="Unassembled WGS sequence"/>
</dbReference>
<dbReference type="InterPro" id="IPR016024">
    <property type="entry name" value="ARM-type_fold"/>
</dbReference>
<dbReference type="Pfam" id="PF05327">
    <property type="entry name" value="RRN3"/>
    <property type="match status" value="2"/>
</dbReference>
<dbReference type="GO" id="GO:0001042">
    <property type="term" value="F:RNA polymerase I core binding"/>
    <property type="evidence" value="ECO:0007669"/>
    <property type="project" value="TreeGrafter"/>
</dbReference>
<organism evidence="2 3">
    <name type="scientific">Clunio marinus</name>
    <dbReference type="NCBI Taxonomy" id="568069"/>
    <lineage>
        <taxon>Eukaryota</taxon>
        <taxon>Metazoa</taxon>
        <taxon>Ecdysozoa</taxon>
        <taxon>Arthropoda</taxon>
        <taxon>Hexapoda</taxon>
        <taxon>Insecta</taxon>
        <taxon>Pterygota</taxon>
        <taxon>Neoptera</taxon>
        <taxon>Endopterygota</taxon>
        <taxon>Diptera</taxon>
        <taxon>Nematocera</taxon>
        <taxon>Chironomoidea</taxon>
        <taxon>Chironomidae</taxon>
        <taxon>Clunio</taxon>
    </lineage>
</organism>
<dbReference type="PANTHER" id="PTHR12790">
    <property type="entry name" value="TRANSCRIPTION INITIATION FACTOR IA RRN3"/>
    <property type="match status" value="1"/>
</dbReference>
<dbReference type="EMBL" id="CVRI01000063">
    <property type="protein sequence ID" value="CRL04694.1"/>
    <property type="molecule type" value="Genomic_DNA"/>
</dbReference>